<dbReference type="AlphaFoldDB" id="A0A2U2J0C1"/>
<accession>A0A2U2J0C1</accession>
<evidence type="ECO:0000313" key="1">
    <source>
        <dbReference type="EMBL" id="PWG01785.1"/>
    </source>
</evidence>
<dbReference type="Pfam" id="PF11379">
    <property type="entry name" value="DUF3182"/>
    <property type="match status" value="1"/>
</dbReference>
<dbReference type="InterPro" id="IPR021519">
    <property type="entry name" value="DUF3182"/>
</dbReference>
<proteinExistence type="predicted"/>
<keyword evidence="2" id="KW-1185">Reference proteome</keyword>
<reference evidence="1 2" key="1">
    <citation type="submission" date="2018-05" db="EMBL/GenBank/DDBJ databases">
        <title>Genome of Sphingosinicella humi QZX222.</title>
        <authorList>
            <person name="Qiao Z."/>
            <person name="Wang G."/>
        </authorList>
    </citation>
    <scope>NUCLEOTIDE SEQUENCE [LARGE SCALE GENOMIC DNA]</scope>
    <source>
        <strain evidence="1 2">QZX222</strain>
    </source>
</reference>
<evidence type="ECO:0000313" key="2">
    <source>
        <dbReference type="Proteomes" id="UP000245916"/>
    </source>
</evidence>
<gene>
    <name evidence="1" type="ORF">DF286_02045</name>
</gene>
<sequence length="379" mass="40225">MTVLTTLRTREESGGASNGAVVLYVRGEGEFANQHDAATRREVGRRLAALKGFDFAGEHDPEVHYPGPLYFVPSDTILTDEAAALGIEGEHDLFGGVVPHRFVATKAITHALVDPAAAAPPGWSHAFARHMEGSVVAGFTVFTLDDARRAARELLERGPLRLKPVLATSGQGQATVESLEALAAELEAQDLSQLSECGLVLEEDLAAVETYSVGLARVGELLVSYVGTQGTTPSGKGEEVYGGSDLLFARGGFDALLALDLTQPIRLAVIQASQYDAAATECFPGLVASRRNYDVAQGTNARGKRCSGVLEQSWRLGGATGAEIAAMEAFQEQPDLNQVRACTVERYGDFDPPPAGAAIYFQGIDEAEGSMVKYAMVRP</sequence>
<name>A0A2U2J0C1_9SPHN</name>
<dbReference type="SUPFAM" id="SSF56059">
    <property type="entry name" value="Glutathione synthetase ATP-binding domain-like"/>
    <property type="match status" value="1"/>
</dbReference>
<dbReference type="OrthoDB" id="8648979at2"/>
<dbReference type="Proteomes" id="UP000245916">
    <property type="component" value="Unassembled WGS sequence"/>
</dbReference>
<organism evidence="1 2">
    <name type="scientific">Allosphingosinicella humi</name>
    <dbReference type="NCBI Taxonomy" id="2068657"/>
    <lineage>
        <taxon>Bacteria</taxon>
        <taxon>Pseudomonadati</taxon>
        <taxon>Pseudomonadota</taxon>
        <taxon>Alphaproteobacteria</taxon>
        <taxon>Sphingomonadales</taxon>
        <taxon>Sphingomonadaceae</taxon>
        <taxon>Allosphingosinicella</taxon>
    </lineage>
</organism>
<comment type="caution">
    <text evidence="1">The sequence shown here is derived from an EMBL/GenBank/DDBJ whole genome shotgun (WGS) entry which is preliminary data.</text>
</comment>
<dbReference type="EMBL" id="QFFF01000001">
    <property type="protein sequence ID" value="PWG01785.1"/>
    <property type="molecule type" value="Genomic_DNA"/>
</dbReference>
<protein>
    <submittedName>
        <fullName evidence="1">DUF3182 domain-containing protein</fullName>
    </submittedName>
</protein>